<keyword evidence="1 4" id="KW-0808">Transferase</keyword>
<reference evidence="4 5" key="1">
    <citation type="submission" date="2024-02" db="EMBL/GenBank/DDBJ databases">
        <title>complete genome of Flavobacterium ginsenosidimutans Str. YTB16.</title>
        <authorList>
            <person name="Wang Q."/>
        </authorList>
    </citation>
    <scope>NUCLEOTIDE SEQUENCE [LARGE SCALE GENOMIC DNA]</scope>
    <source>
        <strain evidence="4 5">YTB16</strain>
    </source>
</reference>
<dbReference type="PANTHER" id="PTHR43685:SF3">
    <property type="entry name" value="SLR2126 PROTEIN"/>
    <property type="match status" value="1"/>
</dbReference>
<dbReference type="InterPro" id="IPR001173">
    <property type="entry name" value="Glyco_trans_2-like"/>
</dbReference>
<dbReference type="PANTHER" id="PTHR43685">
    <property type="entry name" value="GLYCOSYLTRANSFERASE"/>
    <property type="match status" value="1"/>
</dbReference>
<keyword evidence="5" id="KW-1185">Reference proteome</keyword>
<dbReference type="InterPro" id="IPR027791">
    <property type="entry name" value="Galactosyl_T_C"/>
</dbReference>
<evidence type="ECO:0000259" key="2">
    <source>
        <dbReference type="Pfam" id="PF00535"/>
    </source>
</evidence>
<evidence type="ECO:0000259" key="3">
    <source>
        <dbReference type="Pfam" id="PF02709"/>
    </source>
</evidence>
<dbReference type="GO" id="GO:0016757">
    <property type="term" value="F:glycosyltransferase activity"/>
    <property type="evidence" value="ECO:0007669"/>
    <property type="project" value="UniProtKB-KW"/>
</dbReference>
<evidence type="ECO:0000313" key="5">
    <source>
        <dbReference type="Proteomes" id="UP001447857"/>
    </source>
</evidence>
<sequence length="357" mass="42584">MISIVLTNRNRDLSIVKKCLDSLAQQSRNDFELFFMDYGSNREYLLNLEQLILKYPKIQFVSCPVSYQLWNKARAINIALKKCKTEFFFVADIDMIFHNDFVKRLYQLKNENVITYFQVGFLSQEETKQNKDFDNSNIEFVSGIEATGMTLYPTSLLKEINGYDEFYHGWGAEDTDTHIRLRNLGIEVVFFNKETLLKHQWHPKYYRTNQSKDPYHFNLEKINHSYIHFTDEIKVIKANINNEWGVMPVEDFYLKLSNAPDYTIEIDSEKIKLNALLSQFPNFTHKVIWIKIKDVSFKSKIVELTKKTLRKKYKTFWTMKAINDMILLEIIKDYKNNPYEYIFDQNQNTINLKIYFP</sequence>
<keyword evidence="4" id="KW-0328">Glycosyltransferase</keyword>
<dbReference type="Proteomes" id="UP001447857">
    <property type="component" value="Chromosome"/>
</dbReference>
<dbReference type="EMBL" id="CP147988">
    <property type="protein sequence ID" value="WXK50333.1"/>
    <property type="molecule type" value="Genomic_DNA"/>
</dbReference>
<protein>
    <submittedName>
        <fullName evidence="4">Glycosyltransferase</fullName>
        <ecNumber evidence="4">2.4.-.-</ecNumber>
    </submittedName>
</protein>
<feature type="domain" description="Glycosyltransferase 2-like" evidence="2">
    <location>
        <begin position="3"/>
        <end position="116"/>
    </location>
</feature>
<dbReference type="Gene3D" id="3.90.550.10">
    <property type="entry name" value="Spore Coat Polysaccharide Biosynthesis Protein SpsA, Chain A"/>
    <property type="match status" value="1"/>
</dbReference>
<name>A0ABZ2QDN4_9FLAO</name>
<evidence type="ECO:0000256" key="1">
    <source>
        <dbReference type="ARBA" id="ARBA00022679"/>
    </source>
</evidence>
<dbReference type="EC" id="2.4.-.-" evidence="4"/>
<dbReference type="RefSeq" id="WP_111285093.1">
    <property type="nucleotide sequence ID" value="NZ_CP147988.1"/>
</dbReference>
<dbReference type="InterPro" id="IPR029044">
    <property type="entry name" value="Nucleotide-diphossugar_trans"/>
</dbReference>
<feature type="domain" description="Galactosyltransferase C-terminal" evidence="3">
    <location>
        <begin position="146"/>
        <end position="194"/>
    </location>
</feature>
<dbReference type="SUPFAM" id="SSF53448">
    <property type="entry name" value="Nucleotide-diphospho-sugar transferases"/>
    <property type="match status" value="1"/>
</dbReference>
<gene>
    <name evidence="4" type="ORF">V6624_01615</name>
</gene>
<dbReference type="Pfam" id="PF02709">
    <property type="entry name" value="Glyco_transf_7C"/>
    <property type="match status" value="1"/>
</dbReference>
<dbReference type="Pfam" id="PF00535">
    <property type="entry name" value="Glycos_transf_2"/>
    <property type="match status" value="1"/>
</dbReference>
<organism evidence="4 5">
    <name type="scientific">Flavobacterium ginsenosidimutans</name>
    <dbReference type="NCBI Taxonomy" id="687844"/>
    <lineage>
        <taxon>Bacteria</taxon>
        <taxon>Pseudomonadati</taxon>
        <taxon>Bacteroidota</taxon>
        <taxon>Flavobacteriia</taxon>
        <taxon>Flavobacteriales</taxon>
        <taxon>Flavobacteriaceae</taxon>
        <taxon>Flavobacterium</taxon>
    </lineage>
</organism>
<evidence type="ECO:0000313" key="4">
    <source>
        <dbReference type="EMBL" id="WXK50333.1"/>
    </source>
</evidence>
<accession>A0ABZ2QDN4</accession>
<proteinExistence type="predicted"/>
<dbReference type="InterPro" id="IPR050834">
    <property type="entry name" value="Glycosyltransf_2"/>
</dbReference>